<dbReference type="Pfam" id="PF13181">
    <property type="entry name" value="TPR_8"/>
    <property type="match status" value="1"/>
</dbReference>
<dbReference type="PANTHER" id="PTHR12558">
    <property type="entry name" value="CELL DIVISION CYCLE 16,23,27"/>
    <property type="match status" value="1"/>
</dbReference>
<dbReference type="RefSeq" id="WP_371392682.1">
    <property type="nucleotide sequence ID" value="NZ_CP163421.1"/>
</dbReference>
<keyword evidence="1" id="KW-0802">TPR repeat</keyword>
<dbReference type="Proteomes" id="UP001596024">
    <property type="component" value="Unassembled WGS sequence"/>
</dbReference>
<dbReference type="Gene3D" id="1.25.40.10">
    <property type="entry name" value="Tetratricopeptide repeat domain"/>
    <property type="match status" value="2"/>
</dbReference>
<keyword evidence="4" id="KW-1185">Reference proteome</keyword>
<dbReference type="InterPro" id="IPR019734">
    <property type="entry name" value="TPR_rpt"/>
</dbReference>
<dbReference type="SMART" id="SM00028">
    <property type="entry name" value="TPR"/>
    <property type="match status" value="5"/>
</dbReference>
<feature type="repeat" description="TPR" evidence="1">
    <location>
        <begin position="245"/>
        <end position="278"/>
    </location>
</feature>
<protein>
    <submittedName>
        <fullName evidence="3">Tetratricopeptide repeat protein</fullName>
    </submittedName>
</protein>
<dbReference type="PANTHER" id="PTHR12558:SF13">
    <property type="entry name" value="CELL DIVISION CYCLE PROTEIN 27 HOMOLOG"/>
    <property type="match status" value="1"/>
</dbReference>
<keyword evidence="2" id="KW-0732">Signal</keyword>
<gene>
    <name evidence="3" type="ORF">ACFPB0_13275</name>
</gene>
<evidence type="ECO:0000313" key="4">
    <source>
        <dbReference type="Proteomes" id="UP001596024"/>
    </source>
</evidence>
<comment type="caution">
    <text evidence="3">The sequence shown here is derived from an EMBL/GenBank/DDBJ whole genome shotgun (WGS) entry which is preliminary data.</text>
</comment>
<feature type="repeat" description="TPR" evidence="1">
    <location>
        <begin position="143"/>
        <end position="176"/>
    </location>
</feature>
<feature type="signal peptide" evidence="2">
    <location>
        <begin position="1"/>
        <end position="22"/>
    </location>
</feature>
<dbReference type="SUPFAM" id="SSF48452">
    <property type="entry name" value="TPR-like"/>
    <property type="match status" value="1"/>
</dbReference>
<dbReference type="EMBL" id="JBHSGQ010000009">
    <property type="protein sequence ID" value="MFC4726264.1"/>
    <property type="molecule type" value="Genomic_DNA"/>
</dbReference>
<feature type="chain" id="PRO_5047460873" evidence="2">
    <location>
        <begin position="23"/>
        <end position="294"/>
    </location>
</feature>
<proteinExistence type="predicted"/>
<evidence type="ECO:0000256" key="1">
    <source>
        <dbReference type="PROSITE-ProRule" id="PRU00339"/>
    </source>
</evidence>
<dbReference type="PROSITE" id="PS50005">
    <property type="entry name" value="TPR"/>
    <property type="match status" value="2"/>
</dbReference>
<evidence type="ECO:0000256" key="2">
    <source>
        <dbReference type="SAM" id="SignalP"/>
    </source>
</evidence>
<sequence length="294" mass="31016">MLTLSRALVLLALSCLAAPVFAQPSGGNPQGAAACPEASEAMAAGNAEDAVAALRACLSARLHPWQTEAELRVRLGASQLALGESEAALFTYNQVIALLRDNGGNTDIPIVRRNRAVALFQLDRLEEALADLLIAERGMAQDDFVHILLGGVYMELDRGTEAIAAYDNAIRLAPDSPGGWIGRSAAFIELDLMDRAVEDGREAVAIAPDDGSALNALCWALVKAQRASEGMDICYAAVEAEPDSGAIIHSLAAALEQIGEHEEAYPLFARAFELEPDNSTIADDYARVSAASGD</sequence>
<dbReference type="InterPro" id="IPR011990">
    <property type="entry name" value="TPR-like_helical_dom_sf"/>
</dbReference>
<dbReference type="Pfam" id="PF13429">
    <property type="entry name" value="TPR_15"/>
    <property type="match status" value="1"/>
</dbReference>
<name>A0ABV9NFN7_9PROT</name>
<dbReference type="PROSITE" id="PS51257">
    <property type="entry name" value="PROKAR_LIPOPROTEIN"/>
    <property type="match status" value="1"/>
</dbReference>
<organism evidence="3 4">
    <name type="scientific">Glycocaulis abyssi</name>
    <dbReference type="NCBI Taxonomy" id="1433403"/>
    <lineage>
        <taxon>Bacteria</taxon>
        <taxon>Pseudomonadati</taxon>
        <taxon>Pseudomonadota</taxon>
        <taxon>Alphaproteobacteria</taxon>
        <taxon>Maricaulales</taxon>
        <taxon>Maricaulaceae</taxon>
        <taxon>Glycocaulis</taxon>
    </lineage>
</organism>
<evidence type="ECO:0000313" key="3">
    <source>
        <dbReference type="EMBL" id="MFC4726264.1"/>
    </source>
</evidence>
<accession>A0ABV9NFN7</accession>
<reference evidence="4" key="1">
    <citation type="journal article" date="2019" name="Int. J. Syst. Evol. Microbiol.">
        <title>The Global Catalogue of Microorganisms (GCM) 10K type strain sequencing project: providing services to taxonomists for standard genome sequencing and annotation.</title>
        <authorList>
            <consortium name="The Broad Institute Genomics Platform"/>
            <consortium name="The Broad Institute Genome Sequencing Center for Infectious Disease"/>
            <person name="Wu L."/>
            <person name="Ma J."/>
        </authorList>
    </citation>
    <scope>NUCLEOTIDE SEQUENCE [LARGE SCALE GENOMIC DNA]</scope>
    <source>
        <strain evidence="4">CCUG 62981</strain>
    </source>
</reference>